<keyword evidence="3" id="KW-1003">Cell membrane</keyword>
<keyword evidence="6 7" id="KW-0472">Membrane</keyword>
<dbReference type="Proteomes" id="UP000225379">
    <property type="component" value="Unassembled WGS sequence"/>
</dbReference>
<feature type="transmembrane region" description="Helical" evidence="7">
    <location>
        <begin position="124"/>
        <end position="145"/>
    </location>
</feature>
<gene>
    <name evidence="10" type="ORF">CRT60_32115</name>
</gene>
<accession>A0A2B8AZQ4</accession>
<evidence type="ECO:0000256" key="8">
    <source>
        <dbReference type="SAM" id="MobiDB-lite"/>
    </source>
</evidence>
<sequence length="192" mass="20084">MGLTSVLTSGEIGLRLLAAALCGALLGLDREMRGKAAGLRTHTLISISCALTTLVALELYAGLQATGDERPSDPVRVIQGVAQAVGFISAGVMFRSGDTVRGATTAAVIWVAGALGIACGAGYYMLAGMTLGLCLIVTILFTFLLDRFPQLGKEDGDDAGKPRKRRGTSRHSSRHASQQGGIRRIARSSPRE</sequence>
<dbReference type="OrthoDB" id="9811198at2"/>
<dbReference type="AlphaFoldDB" id="A0A2B8AZQ4"/>
<evidence type="ECO:0000256" key="4">
    <source>
        <dbReference type="ARBA" id="ARBA00022692"/>
    </source>
</evidence>
<keyword evidence="11" id="KW-1185">Reference proteome</keyword>
<evidence type="ECO:0000256" key="2">
    <source>
        <dbReference type="ARBA" id="ARBA00009298"/>
    </source>
</evidence>
<keyword evidence="4 7" id="KW-0812">Transmembrane</keyword>
<protein>
    <recommendedName>
        <fullName evidence="7">Protein MgtC</fullName>
    </recommendedName>
</protein>
<keyword evidence="5 7" id="KW-1133">Transmembrane helix</keyword>
<dbReference type="PANTHER" id="PTHR33778">
    <property type="entry name" value="PROTEIN MGTC"/>
    <property type="match status" value="1"/>
</dbReference>
<dbReference type="InterPro" id="IPR049177">
    <property type="entry name" value="MgtC_SapB_SrpB_YhiD_N"/>
</dbReference>
<feature type="transmembrane region" description="Helical" evidence="7">
    <location>
        <begin position="12"/>
        <end position="29"/>
    </location>
</feature>
<evidence type="ECO:0000313" key="10">
    <source>
        <dbReference type="EMBL" id="PGH54434.1"/>
    </source>
</evidence>
<evidence type="ECO:0000256" key="1">
    <source>
        <dbReference type="ARBA" id="ARBA00004651"/>
    </source>
</evidence>
<evidence type="ECO:0000256" key="7">
    <source>
        <dbReference type="RuleBase" id="RU365041"/>
    </source>
</evidence>
<feature type="region of interest" description="Disordered" evidence="8">
    <location>
        <begin position="153"/>
        <end position="192"/>
    </location>
</feature>
<dbReference type="GO" id="GO:0005886">
    <property type="term" value="C:plasma membrane"/>
    <property type="evidence" value="ECO:0007669"/>
    <property type="project" value="UniProtKB-SubCell"/>
</dbReference>
<evidence type="ECO:0000313" key="11">
    <source>
        <dbReference type="Proteomes" id="UP000225379"/>
    </source>
</evidence>
<reference evidence="11" key="1">
    <citation type="submission" date="2017-10" db="EMBL/GenBank/DDBJ databases">
        <authorList>
            <person name="Kravchenko I.K."/>
            <person name="Grouzdev D.S."/>
        </authorList>
    </citation>
    <scope>NUCLEOTIDE SEQUENCE [LARGE SCALE GENOMIC DNA]</scope>
    <source>
        <strain evidence="11">B2</strain>
    </source>
</reference>
<evidence type="ECO:0000256" key="3">
    <source>
        <dbReference type="ARBA" id="ARBA00022475"/>
    </source>
</evidence>
<keyword evidence="7" id="KW-0997">Cell inner membrane</keyword>
<name>A0A2B8AZQ4_9PROT</name>
<feature type="transmembrane region" description="Helical" evidence="7">
    <location>
        <begin position="41"/>
        <end position="63"/>
    </location>
</feature>
<comment type="subcellular location">
    <subcellularLocation>
        <location evidence="7">Cell inner membrane</location>
        <topology evidence="7">Multi-pass membrane protein</topology>
    </subcellularLocation>
    <subcellularLocation>
        <location evidence="1">Cell membrane</location>
        <topology evidence="1">Multi-pass membrane protein</topology>
    </subcellularLocation>
</comment>
<evidence type="ECO:0000256" key="6">
    <source>
        <dbReference type="ARBA" id="ARBA00023136"/>
    </source>
</evidence>
<feature type="transmembrane region" description="Helical" evidence="7">
    <location>
        <begin position="100"/>
        <end position="118"/>
    </location>
</feature>
<proteinExistence type="inferred from homology"/>
<dbReference type="RefSeq" id="WP_098740465.1">
    <property type="nucleotide sequence ID" value="NZ_PDKW01000043.1"/>
</dbReference>
<dbReference type="EMBL" id="PDKW01000043">
    <property type="protein sequence ID" value="PGH54434.1"/>
    <property type="molecule type" value="Genomic_DNA"/>
</dbReference>
<dbReference type="PRINTS" id="PR01837">
    <property type="entry name" value="MGTCSAPBPROT"/>
</dbReference>
<organism evidence="10 11">
    <name type="scientific">Azospirillum palustre</name>
    <dbReference type="NCBI Taxonomy" id="2044885"/>
    <lineage>
        <taxon>Bacteria</taxon>
        <taxon>Pseudomonadati</taxon>
        <taxon>Pseudomonadota</taxon>
        <taxon>Alphaproteobacteria</taxon>
        <taxon>Rhodospirillales</taxon>
        <taxon>Azospirillaceae</taxon>
        <taxon>Azospirillum</taxon>
    </lineage>
</organism>
<dbReference type="InterPro" id="IPR003416">
    <property type="entry name" value="MgtC/SapB/SrpB/YhiD_fam"/>
</dbReference>
<feature type="domain" description="MgtC/SapB/SrpB/YhiD N-terminal" evidence="9">
    <location>
        <begin position="16"/>
        <end position="144"/>
    </location>
</feature>
<dbReference type="PANTHER" id="PTHR33778:SF1">
    <property type="entry name" value="MAGNESIUM TRANSPORTER YHID-RELATED"/>
    <property type="match status" value="1"/>
</dbReference>
<comment type="similarity">
    <text evidence="2 7">Belongs to the MgtC/SapB family.</text>
</comment>
<comment type="caution">
    <text evidence="10">The sequence shown here is derived from an EMBL/GenBank/DDBJ whole genome shotgun (WGS) entry which is preliminary data.</text>
</comment>
<evidence type="ECO:0000259" key="9">
    <source>
        <dbReference type="Pfam" id="PF02308"/>
    </source>
</evidence>
<evidence type="ECO:0000256" key="5">
    <source>
        <dbReference type="ARBA" id="ARBA00022989"/>
    </source>
</evidence>
<feature type="compositionally biased region" description="Basic residues" evidence="8">
    <location>
        <begin position="162"/>
        <end position="174"/>
    </location>
</feature>
<dbReference type="Pfam" id="PF02308">
    <property type="entry name" value="MgtC"/>
    <property type="match status" value="1"/>
</dbReference>